<reference evidence="2" key="1">
    <citation type="submission" date="2020-03" db="EMBL/GenBank/DDBJ databases">
        <title>Solimonas marina sp. nov., isolated from deep seawater of the Pacific Ocean.</title>
        <authorList>
            <person name="Liu X."/>
            <person name="Lai Q."/>
            <person name="Sun F."/>
            <person name="Gai Y."/>
            <person name="Li G."/>
            <person name="Shao Z."/>
        </authorList>
    </citation>
    <scope>NUCLEOTIDE SEQUENCE</scope>
    <source>
        <strain evidence="2">C16B3</strain>
    </source>
</reference>
<dbReference type="Gene3D" id="3.30.700.10">
    <property type="entry name" value="Glycoprotein, Type 4 Pilin"/>
    <property type="match status" value="1"/>
</dbReference>
<dbReference type="Pfam" id="PF07963">
    <property type="entry name" value="N_methyl"/>
    <property type="match status" value="1"/>
</dbReference>
<sequence length="164" mass="16940">MTKGGCQDRGFSLIEMMVVIAIISMLTMLGVPLTSNWVASAQLRETQAALAQGIARAKAISLRNPGAVGDDVAAAILCRSNDQLRLITAADADGATCSDTTQWSAALSTQTTIEAGGGAFSCVAFDNRGLTLNPSVAGSGSDHCLTSLDFTLSKASVDEQVSFH</sequence>
<dbReference type="Proteomes" id="UP000653472">
    <property type="component" value="Unassembled WGS sequence"/>
</dbReference>
<evidence type="ECO:0000313" key="3">
    <source>
        <dbReference type="Proteomes" id="UP000653472"/>
    </source>
</evidence>
<organism evidence="2 3">
    <name type="scientific">Solimonas marina</name>
    <dbReference type="NCBI Taxonomy" id="2714601"/>
    <lineage>
        <taxon>Bacteria</taxon>
        <taxon>Pseudomonadati</taxon>
        <taxon>Pseudomonadota</taxon>
        <taxon>Gammaproteobacteria</taxon>
        <taxon>Nevskiales</taxon>
        <taxon>Nevskiaceae</taxon>
        <taxon>Solimonas</taxon>
    </lineage>
</organism>
<dbReference type="NCBIfam" id="TIGR02532">
    <property type="entry name" value="IV_pilin_GFxxxE"/>
    <property type="match status" value="1"/>
</dbReference>
<protein>
    <submittedName>
        <fullName evidence="2">Prepilin-type N-terminal cleavage/methylation domain-containing protein</fullName>
    </submittedName>
</protein>
<evidence type="ECO:0000256" key="1">
    <source>
        <dbReference type="SAM" id="Phobius"/>
    </source>
</evidence>
<dbReference type="SUPFAM" id="SSF54523">
    <property type="entry name" value="Pili subunits"/>
    <property type="match status" value="1"/>
</dbReference>
<dbReference type="AlphaFoldDB" id="A0A969W754"/>
<keyword evidence="1" id="KW-0812">Transmembrane</keyword>
<dbReference type="EMBL" id="JAAVXB010000001">
    <property type="protein sequence ID" value="NKF21178.1"/>
    <property type="molecule type" value="Genomic_DNA"/>
</dbReference>
<name>A0A969W754_9GAMM</name>
<dbReference type="PROSITE" id="PS00409">
    <property type="entry name" value="PROKAR_NTER_METHYL"/>
    <property type="match status" value="1"/>
</dbReference>
<dbReference type="InterPro" id="IPR012902">
    <property type="entry name" value="N_methyl_site"/>
</dbReference>
<accession>A0A969W754</accession>
<gene>
    <name evidence="2" type="ORF">G7Y82_02535</name>
</gene>
<keyword evidence="3" id="KW-1185">Reference proteome</keyword>
<keyword evidence="1" id="KW-0472">Membrane</keyword>
<dbReference type="RefSeq" id="WP_168146413.1">
    <property type="nucleotide sequence ID" value="NZ_JAAVXB010000001.1"/>
</dbReference>
<dbReference type="InterPro" id="IPR045584">
    <property type="entry name" value="Pilin-like"/>
</dbReference>
<keyword evidence="1" id="KW-1133">Transmembrane helix</keyword>
<proteinExistence type="predicted"/>
<feature type="transmembrane region" description="Helical" evidence="1">
    <location>
        <begin position="12"/>
        <end position="33"/>
    </location>
</feature>
<evidence type="ECO:0000313" key="2">
    <source>
        <dbReference type="EMBL" id="NKF21178.1"/>
    </source>
</evidence>
<comment type="caution">
    <text evidence="2">The sequence shown here is derived from an EMBL/GenBank/DDBJ whole genome shotgun (WGS) entry which is preliminary data.</text>
</comment>